<sequence>MENRSLGTTGLKVTNLCLGTMTFGNQADQNTSFHILDQAFDAGVNFIDTADVYPIGRASYAIAGATESIIGEWMKGKRDKVILATKCFGAMGPGANDKGLSRKHIITAVEDSLRRLKTNYIDLYQAHQFDPSTPLDETLRAFDQLVEQGKVRYLGVSNWRSWQVAKANGIADRKNYTRMVSVQPRYNLLFRMIEEDLIPMALDEGVGVISYNPLAAGLLTGRYSDPARIEEGTRFGLGNNAGKLYQERYWQKANFDAVQRYVSWCLEHKLDPTTTAVRWVTQQPGITSAIIGASRPEQLEASLRAADVSELTPQELEWLDELWFSLPRRKELS</sequence>
<dbReference type="AlphaFoldDB" id="A0A7X3IEU3"/>
<dbReference type="InterPro" id="IPR050523">
    <property type="entry name" value="AKR_Detox_Biosynth"/>
</dbReference>
<dbReference type="Gene3D" id="3.20.20.100">
    <property type="entry name" value="NADP-dependent oxidoreductase domain"/>
    <property type="match status" value="1"/>
</dbReference>
<evidence type="ECO:0000313" key="4">
    <source>
        <dbReference type="Proteomes" id="UP000460318"/>
    </source>
</evidence>
<feature type="domain" description="NADP-dependent oxidoreductase" evidence="2">
    <location>
        <begin position="16"/>
        <end position="322"/>
    </location>
</feature>
<dbReference type="Pfam" id="PF00248">
    <property type="entry name" value="Aldo_ket_red"/>
    <property type="match status" value="1"/>
</dbReference>
<name>A0A7X3IEU3_9BACL</name>
<accession>A0A7X3IEU3</accession>
<reference evidence="3 4" key="1">
    <citation type="submission" date="2019-12" db="EMBL/GenBank/DDBJ databases">
        <title>Paenibacillus sp. nov., an endophytic bacterium isolated from the stem of Dendrobium.</title>
        <authorList>
            <person name="Zhao R."/>
        </authorList>
    </citation>
    <scope>NUCLEOTIDE SEQUENCE [LARGE SCALE GENOMIC DNA]</scope>
    <source>
        <strain evidence="3 4">HJL G12</strain>
    </source>
</reference>
<dbReference type="RefSeq" id="WP_160496142.1">
    <property type="nucleotide sequence ID" value="NZ_WUBI01000001.1"/>
</dbReference>
<evidence type="ECO:0000256" key="1">
    <source>
        <dbReference type="ARBA" id="ARBA00023002"/>
    </source>
</evidence>
<dbReference type="FunFam" id="3.20.20.100:FF:000004">
    <property type="entry name" value="Oxidoreductase, aldo/keto reductase"/>
    <property type="match status" value="1"/>
</dbReference>
<evidence type="ECO:0000259" key="2">
    <source>
        <dbReference type="Pfam" id="PF00248"/>
    </source>
</evidence>
<protein>
    <submittedName>
        <fullName evidence="3">Aldo/keto reductase</fullName>
    </submittedName>
</protein>
<dbReference type="SUPFAM" id="SSF51430">
    <property type="entry name" value="NAD(P)-linked oxidoreductase"/>
    <property type="match status" value="1"/>
</dbReference>
<gene>
    <name evidence="3" type="ORF">GRF59_02825</name>
</gene>
<dbReference type="GO" id="GO:0005829">
    <property type="term" value="C:cytosol"/>
    <property type="evidence" value="ECO:0007669"/>
    <property type="project" value="TreeGrafter"/>
</dbReference>
<dbReference type="InterPro" id="IPR023210">
    <property type="entry name" value="NADP_OxRdtase_dom"/>
</dbReference>
<dbReference type="CDD" id="cd19087">
    <property type="entry name" value="AKR_AKR12A1_B1_C1"/>
    <property type="match status" value="1"/>
</dbReference>
<organism evidence="3 4">
    <name type="scientific">Paenibacillus dendrobii</name>
    <dbReference type="NCBI Taxonomy" id="2691084"/>
    <lineage>
        <taxon>Bacteria</taxon>
        <taxon>Bacillati</taxon>
        <taxon>Bacillota</taxon>
        <taxon>Bacilli</taxon>
        <taxon>Bacillales</taxon>
        <taxon>Paenibacillaceae</taxon>
        <taxon>Paenibacillus</taxon>
    </lineage>
</organism>
<evidence type="ECO:0000313" key="3">
    <source>
        <dbReference type="EMBL" id="MWV42550.1"/>
    </source>
</evidence>
<comment type="caution">
    <text evidence="3">The sequence shown here is derived from an EMBL/GenBank/DDBJ whole genome shotgun (WGS) entry which is preliminary data.</text>
</comment>
<keyword evidence="4" id="KW-1185">Reference proteome</keyword>
<dbReference type="InterPro" id="IPR036812">
    <property type="entry name" value="NAD(P)_OxRdtase_dom_sf"/>
</dbReference>
<dbReference type="PANTHER" id="PTHR43364">
    <property type="entry name" value="NADH-SPECIFIC METHYLGLYOXAL REDUCTASE-RELATED"/>
    <property type="match status" value="1"/>
</dbReference>
<dbReference type="PANTHER" id="PTHR43364:SF4">
    <property type="entry name" value="NAD(P)-LINKED OXIDOREDUCTASE SUPERFAMILY PROTEIN"/>
    <property type="match status" value="1"/>
</dbReference>
<dbReference type="EMBL" id="WUBI01000001">
    <property type="protein sequence ID" value="MWV42550.1"/>
    <property type="molecule type" value="Genomic_DNA"/>
</dbReference>
<keyword evidence="1" id="KW-0560">Oxidoreductase</keyword>
<dbReference type="Proteomes" id="UP000460318">
    <property type="component" value="Unassembled WGS sequence"/>
</dbReference>
<dbReference type="GO" id="GO:0016491">
    <property type="term" value="F:oxidoreductase activity"/>
    <property type="evidence" value="ECO:0007669"/>
    <property type="project" value="UniProtKB-KW"/>
</dbReference>
<proteinExistence type="predicted"/>